<accession>A0A7X0MGD1</accession>
<dbReference type="AlphaFoldDB" id="A0A7X0MGD1"/>
<name>A0A7X0MGD1_9SPHI</name>
<dbReference type="Proteomes" id="UP000521017">
    <property type="component" value="Unassembled WGS sequence"/>
</dbReference>
<evidence type="ECO:0000313" key="3">
    <source>
        <dbReference type="Proteomes" id="UP000521017"/>
    </source>
</evidence>
<keyword evidence="1" id="KW-0472">Membrane</keyword>
<feature type="transmembrane region" description="Helical" evidence="1">
    <location>
        <begin position="7"/>
        <end position="26"/>
    </location>
</feature>
<proteinExistence type="predicted"/>
<protein>
    <submittedName>
        <fullName evidence="2">Uncharacterized protein</fullName>
    </submittedName>
</protein>
<evidence type="ECO:0000313" key="2">
    <source>
        <dbReference type="EMBL" id="MBB6497959.1"/>
    </source>
</evidence>
<gene>
    <name evidence="2" type="ORF">HDF25_000083</name>
</gene>
<reference evidence="2 3" key="1">
    <citation type="submission" date="2020-08" db="EMBL/GenBank/DDBJ databases">
        <title>Genomic Encyclopedia of Type Strains, Phase IV (KMG-V): Genome sequencing to study the core and pangenomes of soil and plant-associated prokaryotes.</title>
        <authorList>
            <person name="Whitman W."/>
        </authorList>
    </citation>
    <scope>NUCLEOTIDE SEQUENCE [LARGE SCALE GENOMIC DNA]</scope>
    <source>
        <strain evidence="2 3">M2T3</strain>
    </source>
</reference>
<feature type="transmembrane region" description="Helical" evidence="1">
    <location>
        <begin position="107"/>
        <end position="126"/>
    </location>
</feature>
<dbReference type="EMBL" id="JACHCC010000001">
    <property type="protein sequence ID" value="MBB6497959.1"/>
    <property type="molecule type" value="Genomic_DNA"/>
</dbReference>
<keyword evidence="1" id="KW-0812">Transmembrane</keyword>
<organism evidence="2 3">
    <name type="scientific">Pedobacter cryoconitis</name>
    <dbReference type="NCBI Taxonomy" id="188932"/>
    <lineage>
        <taxon>Bacteria</taxon>
        <taxon>Pseudomonadati</taxon>
        <taxon>Bacteroidota</taxon>
        <taxon>Sphingobacteriia</taxon>
        <taxon>Sphingobacteriales</taxon>
        <taxon>Sphingobacteriaceae</taxon>
        <taxon>Pedobacter</taxon>
    </lineage>
</organism>
<sequence>MKIQGVIGALLMAVGGMCPLVHVPIIGNWNYFGIDQSLGVIFYVIIVLAFAGAFLNKIGLIRFSGWAAIAMVILTLAAVWFKSHDYFSFIHFKKLINLASGMVKYKWGWFVILAGVLPLITVRRAIGATQVSEIPVSEIQQ</sequence>
<feature type="transmembrane region" description="Helical" evidence="1">
    <location>
        <begin position="63"/>
        <end position="81"/>
    </location>
</feature>
<dbReference type="RefSeq" id="WP_184621636.1">
    <property type="nucleotide sequence ID" value="NZ_JACHCC010000001.1"/>
</dbReference>
<keyword evidence="1" id="KW-1133">Transmembrane helix</keyword>
<evidence type="ECO:0000256" key="1">
    <source>
        <dbReference type="SAM" id="Phobius"/>
    </source>
</evidence>
<feature type="transmembrane region" description="Helical" evidence="1">
    <location>
        <begin position="38"/>
        <end position="56"/>
    </location>
</feature>
<comment type="caution">
    <text evidence="2">The sequence shown here is derived from an EMBL/GenBank/DDBJ whole genome shotgun (WGS) entry which is preliminary data.</text>
</comment>